<evidence type="ECO:0000256" key="1">
    <source>
        <dbReference type="ARBA" id="ARBA00022630"/>
    </source>
</evidence>
<gene>
    <name evidence="4" type="ORF">ST44_09710</name>
</gene>
<dbReference type="RefSeq" id="WP_042519724.1">
    <property type="nucleotide sequence ID" value="NZ_JAXJLY010000022.1"/>
</dbReference>
<keyword evidence="1" id="KW-0285">Flavoprotein</keyword>
<dbReference type="Pfam" id="PF03358">
    <property type="entry name" value="FMN_red"/>
    <property type="match status" value="1"/>
</dbReference>
<name>A0A0D0IY98_9BACT</name>
<dbReference type="Proteomes" id="UP000032046">
    <property type="component" value="Unassembled WGS sequence"/>
</dbReference>
<dbReference type="PANTHER" id="PTHR43278:SF2">
    <property type="entry name" value="IRON-SULFUR FLAVOPROTEIN"/>
    <property type="match status" value="1"/>
</dbReference>
<evidence type="ECO:0000313" key="5">
    <source>
        <dbReference type="Proteomes" id="UP000032046"/>
    </source>
</evidence>
<evidence type="ECO:0000256" key="2">
    <source>
        <dbReference type="ARBA" id="ARBA00022643"/>
    </source>
</evidence>
<dbReference type="AlphaFoldDB" id="A0A0D0IY98"/>
<evidence type="ECO:0000259" key="3">
    <source>
        <dbReference type="Pfam" id="PF03358"/>
    </source>
</evidence>
<dbReference type="InterPro" id="IPR029039">
    <property type="entry name" value="Flavoprotein-like_sf"/>
</dbReference>
<comment type="caution">
    <text evidence="4">The sequence shown here is derived from an EMBL/GenBank/DDBJ whole genome shotgun (WGS) entry which is preliminary data.</text>
</comment>
<dbReference type="STRING" id="1602171.ST44_09710"/>
<proteinExistence type="predicted"/>
<dbReference type="GO" id="GO:0016491">
    <property type="term" value="F:oxidoreductase activity"/>
    <property type="evidence" value="ECO:0007669"/>
    <property type="project" value="InterPro"/>
</dbReference>
<accession>A0A0D0IY98</accession>
<organism evidence="4 5">
    <name type="scientific">Prevotella pectinovora</name>
    <dbReference type="NCBI Taxonomy" id="1602169"/>
    <lineage>
        <taxon>Bacteria</taxon>
        <taxon>Pseudomonadati</taxon>
        <taxon>Bacteroidota</taxon>
        <taxon>Bacteroidia</taxon>
        <taxon>Bacteroidales</taxon>
        <taxon>Prevotellaceae</taxon>
        <taxon>Prevotella</taxon>
    </lineage>
</organism>
<reference evidence="4 5" key="1">
    <citation type="submission" date="2015-01" db="EMBL/GenBank/DDBJ databases">
        <title>Comparative genomics of non-oral Prevotella species.</title>
        <authorList>
            <person name="Accetto T."/>
            <person name="Nograsek B."/>
            <person name="Avgustin G."/>
        </authorList>
    </citation>
    <scope>NUCLEOTIDE SEQUENCE [LARGE SCALE GENOMIC DNA]</scope>
    <source>
        <strain evidence="4 5">P5-119</strain>
    </source>
</reference>
<sequence length="178" mass="19719">MKKVIIISTSLRTGSNSDMLANQFIEGAKAAGHEVEKISLAEKDIKFCKGCLACQKLGKCVIKDDANDIMQKVLNADVVCWATPIYYYEMSGQMKTLIDRMNALYSLDYKFRDVYMLTTAAEDEPEVPKRAEAGLTGWIDCYPKSHLAGTLFCGGVDAPRTIEGNQKLQEAYELGKSV</sequence>
<dbReference type="InterPro" id="IPR051796">
    <property type="entry name" value="ISF_SsuE-like"/>
</dbReference>
<feature type="domain" description="NADPH-dependent FMN reductase-like" evidence="3">
    <location>
        <begin position="3"/>
        <end position="106"/>
    </location>
</feature>
<dbReference type="InterPro" id="IPR005025">
    <property type="entry name" value="FMN_Rdtase-like_dom"/>
</dbReference>
<keyword evidence="2" id="KW-0288">FMN</keyword>
<dbReference type="SUPFAM" id="SSF52218">
    <property type="entry name" value="Flavoproteins"/>
    <property type="match status" value="1"/>
</dbReference>
<dbReference type="PANTHER" id="PTHR43278">
    <property type="entry name" value="NAD(P)H-DEPENDENT FMN-CONTAINING OXIDOREDUCTASE YWQN-RELATED"/>
    <property type="match status" value="1"/>
</dbReference>
<dbReference type="Gene3D" id="3.40.50.360">
    <property type="match status" value="1"/>
</dbReference>
<evidence type="ECO:0000313" key="4">
    <source>
        <dbReference type="EMBL" id="KIP61337.1"/>
    </source>
</evidence>
<dbReference type="EMBL" id="JXQK01000067">
    <property type="protein sequence ID" value="KIP61337.1"/>
    <property type="molecule type" value="Genomic_DNA"/>
</dbReference>
<keyword evidence="5" id="KW-1185">Reference proteome</keyword>
<dbReference type="GeneID" id="93482861"/>
<protein>
    <submittedName>
        <fullName evidence="4">NADPH-dependent FMN reductase</fullName>
    </submittedName>
</protein>